<organism evidence="1 2">
    <name type="scientific">Streptomyces coryli</name>
    <dbReference type="NCBI Taxonomy" id="1128680"/>
    <lineage>
        <taxon>Bacteria</taxon>
        <taxon>Bacillati</taxon>
        <taxon>Actinomycetota</taxon>
        <taxon>Actinomycetes</taxon>
        <taxon>Kitasatosporales</taxon>
        <taxon>Streptomycetaceae</taxon>
        <taxon>Streptomyces</taxon>
    </lineage>
</organism>
<accession>A0A6G4U3E7</accession>
<sequence>MPGRAPTPRSGAAGGFGVAGPRSEEFAYGFHEATEAGLGGRYWATRTQDRHRLAELDADIDGRPYETADPAWLMGKGLSAAALKDPELLRVRVAMAAVLTTAREAFADEALRGRVLAAGGGRGKPVRSRSPVSV</sequence>
<proteinExistence type="predicted"/>
<dbReference type="Proteomes" id="UP000481583">
    <property type="component" value="Unassembled WGS sequence"/>
</dbReference>
<keyword evidence="2" id="KW-1185">Reference proteome</keyword>
<gene>
    <name evidence="1" type="ORF">G5C51_22205</name>
</gene>
<evidence type="ECO:0000313" key="1">
    <source>
        <dbReference type="EMBL" id="NGN66603.1"/>
    </source>
</evidence>
<dbReference type="RefSeq" id="WP_165239914.1">
    <property type="nucleotide sequence ID" value="NZ_JAAKZV010000102.1"/>
</dbReference>
<evidence type="ECO:0000313" key="2">
    <source>
        <dbReference type="Proteomes" id="UP000481583"/>
    </source>
</evidence>
<dbReference type="EMBL" id="JAAKZV010000102">
    <property type="protein sequence ID" value="NGN66603.1"/>
    <property type="molecule type" value="Genomic_DNA"/>
</dbReference>
<reference evidence="1 2" key="1">
    <citation type="submission" date="2020-02" db="EMBL/GenBank/DDBJ databases">
        <title>Whole-genome analyses of novel actinobacteria.</title>
        <authorList>
            <person name="Sahin N."/>
        </authorList>
    </citation>
    <scope>NUCLEOTIDE SEQUENCE [LARGE SCALE GENOMIC DNA]</scope>
    <source>
        <strain evidence="1 2">A7024</strain>
    </source>
</reference>
<comment type="caution">
    <text evidence="1">The sequence shown here is derived from an EMBL/GenBank/DDBJ whole genome shotgun (WGS) entry which is preliminary data.</text>
</comment>
<name>A0A6G4U3E7_9ACTN</name>
<protein>
    <submittedName>
        <fullName evidence="1">Uncharacterized protein</fullName>
    </submittedName>
</protein>
<dbReference type="AlphaFoldDB" id="A0A6G4U3E7"/>